<dbReference type="EMBL" id="BFBR01000005">
    <property type="protein sequence ID" value="GBF58272.1"/>
    <property type="molecule type" value="Genomic_DNA"/>
</dbReference>
<dbReference type="PROSITE" id="PS51257">
    <property type="entry name" value="PROKAR_LIPOPROTEIN"/>
    <property type="match status" value="1"/>
</dbReference>
<dbReference type="RefSeq" id="WP_108985124.1">
    <property type="nucleotide sequence ID" value="NZ_BFBR01000005.1"/>
</dbReference>
<organism evidence="1 2">
    <name type="scientific">Candidatus Phycosocius bacilliformis</name>
    <dbReference type="NCBI Taxonomy" id="1445552"/>
    <lineage>
        <taxon>Bacteria</taxon>
        <taxon>Pseudomonadati</taxon>
        <taxon>Pseudomonadota</taxon>
        <taxon>Alphaproteobacteria</taxon>
        <taxon>Caulobacterales</taxon>
        <taxon>Caulobacterales incertae sedis</taxon>
        <taxon>Candidatus Phycosocius</taxon>
    </lineage>
</organism>
<evidence type="ECO:0000313" key="1">
    <source>
        <dbReference type="EMBL" id="GBF58272.1"/>
    </source>
</evidence>
<dbReference type="Proteomes" id="UP000245086">
    <property type="component" value="Unassembled WGS sequence"/>
</dbReference>
<protein>
    <recommendedName>
        <fullName evidence="3">Lipoprotein</fullName>
    </recommendedName>
</protein>
<dbReference type="OrthoDB" id="8480915at2"/>
<evidence type="ECO:0000313" key="2">
    <source>
        <dbReference type="Proteomes" id="UP000245086"/>
    </source>
</evidence>
<gene>
    <name evidence="1" type="ORF">PbB2_01945</name>
</gene>
<proteinExistence type="predicted"/>
<dbReference type="AlphaFoldDB" id="A0A2P2EB43"/>
<sequence length="125" mass="13383">MDPSHRAMPGKRNILLKDTALLSVIGCAILLIGCQRVNNDFTLSSASGEIASAELQLCRKNQPLTQRGASFKGQMAISCEGSGKIRVRLKDGSVASCHIGYVTPGMEQKFEFVIKDGVCGPAMKL</sequence>
<name>A0A2P2EB43_9PROT</name>
<comment type="caution">
    <text evidence="1">The sequence shown here is derived from an EMBL/GenBank/DDBJ whole genome shotgun (WGS) entry which is preliminary data.</text>
</comment>
<evidence type="ECO:0008006" key="3">
    <source>
        <dbReference type="Google" id="ProtNLM"/>
    </source>
</evidence>
<reference evidence="1 2" key="1">
    <citation type="journal article" date="2018" name="Genome Announc.">
        <title>Draft Genome Sequence of "Candidatus Phycosocius bacilliformis," an Alphaproteobacterial Ectosymbiont of the Hydrocarbon-Producing Green Alga Botryococcus braunii.</title>
        <authorList>
            <person name="Tanabe Y."/>
            <person name="Yamaguchi H."/>
            <person name="Watanabe M.M."/>
        </authorList>
    </citation>
    <scope>NUCLEOTIDE SEQUENCE [LARGE SCALE GENOMIC DNA]</scope>
    <source>
        <strain evidence="1 2">BOTRYCO-2</strain>
    </source>
</reference>
<accession>A0A2P2EB43</accession>
<keyword evidence="2" id="KW-1185">Reference proteome</keyword>